<evidence type="ECO:0000313" key="7">
    <source>
        <dbReference type="EMBL" id="OKL44850.1"/>
    </source>
</evidence>
<accession>A0A1U7JJC8</accession>
<gene>
    <name evidence="7" type="ORF">A3843_06020</name>
</gene>
<dbReference type="STRING" id="197461.A3843_06020"/>
<sequence>MKLFAKAAVCSALLVGGIAPGFAADDILVGDLTPTEARKQFVVDVGLAGVVTPKYDGSDDYIVYPLPLIAFSRFYLPGFGQVKDGESQGIFFYPSFSYVGERKPTDDPKLAGTQKVEWAGEVGLGGGYQYDWFRAFAEVRHGFNGHTGIVGRAGIDVLFQPLDRLKIAIGPRVDFADSDYMETYFGSPAGSAVGAYSADGGFKSVGAIARASFAATDDVSLHLQGGWDRLIGDAADSPISLDDDQFTVAIGATYRYDFNLFD</sequence>
<dbReference type="AlphaFoldDB" id="A0A1U7JJC8"/>
<comment type="caution">
    <text evidence="7">The sequence shown here is derived from an EMBL/GenBank/DDBJ whole genome shotgun (WGS) entry which is preliminary data.</text>
</comment>
<protein>
    <submittedName>
        <fullName evidence="7">Structural protein MipA</fullName>
    </submittedName>
</protein>
<feature type="signal peptide" evidence="6">
    <location>
        <begin position="1"/>
        <end position="23"/>
    </location>
</feature>
<comment type="subcellular location">
    <subcellularLocation>
        <location evidence="1">Cell outer membrane</location>
    </subcellularLocation>
</comment>
<evidence type="ECO:0000256" key="1">
    <source>
        <dbReference type="ARBA" id="ARBA00004442"/>
    </source>
</evidence>
<dbReference type="EMBL" id="LVVZ01000010">
    <property type="protein sequence ID" value="OKL44850.1"/>
    <property type="molecule type" value="Genomic_DNA"/>
</dbReference>
<feature type="chain" id="PRO_5010542050" evidence="6">
    <location>
        <begin position="24"/>
        <end position="262"/>
    </location>
</feature>
<evidence type="ECO:0000256" key="2">
    <source>
        <dbReference type="ARBA" id="ARBA00005722"/>
    </source>
</evidence>
<organism evidence="7 8">
    <name type="scientific">Pseudovibrio exalbescens</name>
    <dbReference type="NCBI Taxonomy" id="197461"/>
    <lineage>
        <taxon>Bacteria</taxon>
        <taxon>Pseudomonadati</taxon>
        <taxon>Pseudomonadota</taxon>
        <taxon>Alphaproteobacteria</taxon>
        <taxon>Hyphomicrobiales</taxon>
        <taxon>Stappiaceae</taxon>
        <taxon>Pseudovibrio</taxon>
    </lineage>
</organism>
<keyword evidence="3 6" id="KW-0732">Signal</keyword>
<evidence type="ECO:0000256" key="4">
    <source>
        <dbReference type="ARBA" id="ARBA00023136"/>
    </source>
</evidence>
<name>A0A1U7JJC8_9HYPH</name>
<proteinExistence type="inferred from homology"/>
<reference evidence="7 8" key="1">
    <citation type="submission" date="2016-03" db="EMBL/GenBank/DDBJ databases">
        <title>Genome sequence of Nesiotobacter sp. nov., a moderately halophilic alphaproteobacterium isolated from the Yellow Sea, China.</title>
        <authorList>
            <person name="Zhang G."/>
            <person name="Zhang R."/>
        </authorList>
    </citation>
    <scope>NUCLEOTIDE SEQUENCE [LARGE SCALE GENOMIC DNA]</scope>
    <source>
        <strain evidence="7 8">WB1-6</strain>
    </source>
</reference>
<keyword evidence="8" id="KW-1185">Reference proteome</keyword>
<evidence type="ECO:0000256" key="6">
    <source>
        <dbReference type="SAM" id="SignalP"/>
    </source>
</evidence>
<comment type="similarity">
    <text evidence="2">Belongs to the MipA/OmpV family.</text>
</comment>
<dbReference type="RefSeq" id="WP_028481365.1">
    <property type="nucleotide sequence ID" value="NZ_LVVZ01000010.1"/>
</dbReference>
<keyword evidence="5" id="KW-0998">Cell outer membrane</keyword>
<dbReference type="PANTHER" id="PTHR38776:SF1">
    <property type="entry name" value="MLTA-INTERACTING PROTEIN-RELATED"/>
    <property type="match status" value="1"/>
</dbReference>
<dbReference type="PANTHER" id="PTHR38776">
    <property type="entry name" value="MLTA-INTERACTING PROTEIN-RELATED"/>
    <property type="match status" value="1"/>
</dbReference>
<dbReference type="Pfam" id="PF06629">
    <property type="entry name" value="MipA"/>
    <property type="match status" value="1"/>
</dbReference>
<evidence type="ECO:0000256" key="5">
    <source>
        <dbReference type="ARBA" id="ARBA00023237"/>
    </source>
</evidence>
<dbReference type="InterPro" id="IPR010583">
    <property type="entry name" value="MipA"/>
</dbReference>
<evidence type="ECO:0000313" key="8">
    <source>
        <dbReference type="Proteomes" id="UP000185783"/>
    </source>
</evidence>
<evidence type="ECO:0000256" key="3">
    <source>
        <dbReference type="ARBA" id="ARBA00022729"/>
    </source>
</evidence>
<dbReference type="Proteomes" id="UP000185783">
    <property type="component" value="Unassembled WGS sequence"/>
</dbReference>
<keyword evidence="4" id="KW-0472">Membrane</keyword>
<dbReference type="GO" id="GO:0009279">
    <property type="term" value="C:cell outer membrane"/>
    <property type="evidence" value="ECO:0007669"/>
    <property type="project" value="UniProtKB-SubCell"/>
</dbReference>